<feature type="transmembrane region" description="Helical" evidence="1">
    <location>
        <begin position="167"/>
        <end position="187"/>
    </location>
</feature>
<gene>
    <name evidence="2" type="ORF">SAMN05216377_12083</name>
</gene>
<feature type="transmembrane region" description="Helical" evidence="1">
    <location>
        <begin position="380"/>
        <end position="399"/>
    </location>
</feature>
<reference evidence="2 3" key="1">
    <citation type="submission" date="2016-10" db="EMBL/GenBank/DDBJ databases">
        <authorList>
            <person name="de Groot N.N."/>
        </authorList>
    </citation>
    <scope>NUCLEOTIDE SEQUENCE [LARGE SCALE GENOMIC DNA]</scope>
    <source>
        <strain evidence="2 3">CGMCC 4.3143</strain>
    </source>
</reference>
<feature type="transmembrane region" description="Helical" evidence="1">
    <location>
        <begin position="66"/>
        <end position="85"/>
    </location>
</feature>
<name>A0A1G8ANA8_PSEOR</name>
<protein>
    <recommendedName>
        <fullName evidence="4">Integral membrane protein</fullName>
    </recommendedName>
</protein>
<keyword evidence="1" id="KW-0812">Transmembrane</keyword>
<accession>A0A1G8ANA8</accession>
<feature type="transmembrane region" description="Helical" evidence="1">
    <location>
        <begin position="309"/>
        <end position="333"/>
    </location>
</feature>
<feature type="transmembrane region" description="Helical" evidence="1">
    <location>
        <begin position="411"/>
        <end position="428"/>
    </location>
</feature>
<keyword evidence="3" id="KW-1185">Reference proteome</keyword>
<evidence type="ECO:0008006" key="4">
    <source>
        <dbReference type="Google" id="ProtNLM"/>
    </source>
</evidence>
<dbReference type="AlphaFoldDB" id="A0A1G8ANA8"/>
<organism evidence="2 3">
    <name type="scientific">Pseudonocardia oroxyli</name>
    <dbReference type="NCBI Taxonomy" id="366584"/>
    <lineage>
        <taxon>Bacteria</taxon>
        <taxon>Bacillati</taxon>
        <taxon>Actinomycetota</taxon>
        <taxon>Actinomycetes</taxon>
        <taxon>Pseudonocardiales</taxon>
        <taxon>Pseudonocardiaceae</taxon>
        <taxon>Pseudonocardia</taxon>
    </lineage>
</organism>
<sequence length="452" mass="47086">MSPGYGARVTEARTRTEHRGTRTDLAVVGAVVVLVAAAVVVGRMLVASDVELFLGWPPLLAQWLPHVGPGTPAAIVVAGAVAAWGPGLAARLRWAPLLWTGWAAAFAWTLSLALVDGWQRGVVERLTSGEEYLSDVPRVAELGGIGPMLRVFSDHILTTAVDPAQTWFWTTHVGGHPAGAFLLFTVLDRVGLGSGGAAGLVVMAVGSSAAVAVAVTLRALGHEDLARRVLPFSVLFPGAVWVGVSADGLFAGWLAWGVALLALAATRRSTPAAVGSGLLLGYTVYLSYGLVLGGLLPLAVLVATRRWRVLVPTVAGVLVVVAAFTAAGFWWFAGFADLRVIYAASAAATRPYSYFVWANLAALAFALGPAGVAALRRTPALPRAALLLVGAAVAAIALADLSGMSKAEVERIWLPFAVWATVACGALPHPRRWLVAQAVLALAVNHLLLTVW</sequence>
<feature type="transmembrane region" description="Helical" evidence="1">
    <location>
        <begin position="25"/>
        <end position="46"/>
    </location>
</feature>
<dbReference type="EMBL" id="FNBE01000020">
    <property type="protein sequence ID" value="SDH21760.1"/>
    <property type="molecule type" value="Genomic_DNA"/>
</dbReference>
<proteinExistence type="predicted"/>
<evidence type="ECO:0000313" key="3">
    <source>
        <dbReference type="Proteomes" id="UP000198967"/>
    </source>
</evidence>
<dbReference type="STRING" id="366584.SAMN05216377_12083"/>
<feature type="transmembrane region" description="Helical" evidence="1">
    <location>
        <begin position="354"/>
        <end position="374"/>
    </location>
</feature>
<feature type="transmembrane region" description="Helical" evidence="1">
    <location>
        <begin position="434"/>
        <end position="451"/>
    </location>
</feature>
<feature type="transmembrane region" description="Helical" evidence="1">
    <location>
        <begin position="199"/>
        <end position="220"/>
    </location>
</feature>
<feature type="transmembrane region" description="Helical" evidence="1">
    <location>
        <begin position="277"/>
        <end position="303"/>
    </location>
</feature>
<evidence type="ECO:0000313" key="2">
    <source>
        <dbReference type="EMBL" id="SDH21760.1"/>
    </source>
</evidence>
<evidence type="ECO:0000256" key="1">
    <source>
        <dbReference type="SAM" id="Phobius"/>
    </source>
</evidence>
<keyword evidence="1" id="KW-1133">Transmembrane helix</keyword>
<feature type="transmembrane region" description="Helical" evidence="1">
    <location>
        <begin position="240"/>
        <end position="265"/>
    </location>
</feature>
<keyword evidence="1" id="KW-0472">Membrane</keyword>
<dbReference type="Proteomes" id="UP000198967">
    <property type="component" value="Unassembled WGS sequence"/>
</dbReference>
<feature type="transmembrane region" description="Helical" evidence="1">
    <location>
        <begin position="97"/>
        <end position="115"/>
    </location>
</feature>